<name>A0A8T4GHH0_9EURY</name>
<comment type="caution">
    <text evidence="1">The sequence shown here is derived from an EMBL/GenBank/DDBJ whole genome shotgun (WGS) entry which is preliminary data.</text>
</comment>
<organism evidence="1 2">
    <name type="scientific">Halorubrum alkaliphilum</name>
    <dbReference type="NCBI Taxonomy" id="261290"/>
    <lineage>
        <taxon>Archaea</taxon>
        <taxon>Methanobacteriati</taxon>
        <taxon>Methanobacteriota</taxon>
        <taxon>Stenosarchaea group</taxon>
        <taxon>Halobacteria</taxon>
        <taxon>Halobacteriales</taxon>
        <taxon>Haloferacaceae</taxon>
        <taxon>Halorubrum</taxon>
    </lineage>
</organism>
<accession>A0A8T4GHH0</accession>
<dbReference type="RefSeq" id="WP_209487178.1">
    <property type="nucleotide sequence ID" value="NZ_JAGGKQ010000040.1"/>
</dbReference>
<dbReference type="Proteomes" id="UP000823588">
    <property type="component" value="Unassembled WGS sequence"/>
</dbReference>
<evidence type="ECO:0000313" key="2">
    <source>
        <dbReference type="Proteomes" id="UP000823588"/>
    </source>
</evidence>
<sequence>MYRRAVVAGAVTLATAGCTDRVHDLAASTPRDLTIRSRYVPDDPLVENEGVQSRPPDMLTHALSFRSEEATTSVVRSDATTAQSFVEATRFVDEGGDAVLVVVQRLAAPGVDLRLGSVSRIGDRSLRIGVDEVGHRPGDDDPTVHTLFVRLTDDRGPPERVVVSVEDDRVGVTI</sequence>
<dbReference type="PROSITE" id="PS51257">
    <property type="entry name" value="PROKAR_LIPOPROTEIN"/>
    <property type="match status" value="1"/>
</dbReference>
<protein>
    <submittedName>
        <fullName evidence="1">Uncharacterized protein</fullName>
    </submittedName>
</protein>
<keyword evidence="2" id="KW-1185">Reference proteome</keyword>
<dbReference type="EMBL" id="JAGGKQ010000040">
    <property type="protein sequence ID" value="MBP1924014.1"/>
    <property type="molecule type" value="Genomic_DNA"/>
</dbReference>
<reference evidence="1" key="1">
    <citation type="submission" date="2021-03" db="EMBL/GenBank/DDBJ databases">
        <title>Genomic Encyclopedia of Type Strains, Phase IV (KMG-IV): sequencing the most valuable type-strain genomes for metagenomic binning, comparative biology and taxonomic classification.</title>
        <authorList>
            <person name="Goeker M."/>
        </authorList>
    </citation>
    <scope>NUCLEOTIDE SEQUENCE</scope>
    <source>
        <strain evidence="1">DSM 23564</strain>
    </source>
</reference>
<proteinExistence type="predicted"/>
<dbReference type="AlphaFoldDB" id="A0A8T4GHH0"/>
<evidence type="ECO:0000313" key="1">
    <source>
        <dbReference type="EMBL" id="MBP1924014.1"/>
    </source>
</evidence>
<dbReference type="OrthoDB" id="326008at2157"/>
<gene>
    <name evidence="1" type="ORF">J2751_003062</name>
</gene>